<organism evidence="1">
    <name type="scientific">Leviviridae sp</name>
    <dbReference type="NCBI Taxonomy" id="2027243"/>
    <lineage>
        <taxon>Viruses</taxon>
        <taxon>Riboviria</taxon>
        <taxon>Orthornavirae</taxon>
        <taxon>Lenarviricota</taxon>
        <taxon>Leviviricetes</taxon>
        <taxon>Norzivirales</taxon>
        <taxon>Fiersviridae</taxon>
    </lineage>
</organism>
<accession>A0A514DAQ1</accession>
<protein>
    <submittedName>
        <fullName evidence="1">Uncharacterized protein</fullName>
    </submittedName>
</protein>
<reference evidence="1" key="1">
    <citation type="submission" date="2019-05" db="EMBL/GenBank/DDBJ databases">
        <title>Metatranscriptomic reconstruction reveals RNA viruses with the potential to shape carbon cycling in soil.</title>
        <authorList>
            <person name="Starr E.P."/>
            <person name="Nuccio E."/>
            <person name="Pett-Ridge J."/>
            <person name="Banfield J.F."/>
            <person name="Firestone M.K."/>
        </authorList>
    </citation>
    <scope>NUCLEOTIDE SEQUENCE</scope>
    <source>
        <strain evidence="1">H2_Rhizo_Litter_49_scaffold_1335</strain>
    </source>
</reference>
<gene>
    <name evidence="1" type="ORF">H2RhizoLitter491335_000002</name>
</gene>
<proteinExistence type="predicted"/>
<dbReference type="EMBL" id="MN035712">
    <property type="protein sequence ID" value="QDH90675.1"/>
    <property type="molecule type" value="Genomic_RNA"/>
</dbReference>
<sequence>MAINVTTPITGGAQTGFTSPTYTVTADVAPPGNPGEQVAVTALGGTQAGVVAHSIACPFTINFTRPASPKVIGTPNPVTGVVSNIPTNTFKVIVRKGVLPLAGQPFKVMNLTLTGDIPAGSDTADPSNIRAAYSAMIGVLQQQSAGMGDLAINGVL</sequence>
<evidence type="ECO:0000313" key="1">
    <source>
        <dbReference type="EMBL" id="QDH90675.1"/>
    </source>
</evidence>
<name>A0A514DAQ1_9VIRU</name>